<protein>
    <submittedName>
        <fullName evidence="1">Uncharacterized protein</fullName>
    </submittedName>
</protein>
<dbReference type="AlphaFoldDB" id="A0A9Q0JRD0"/>
<organism evidence="1 2">
    <name type="scientific">Protea cynaroides</name>
    <dbReference type="NCBI Taxonomy" id="273540"/>
    <lineage>
        <taxon>Eukaryota</taxon>
        <taxon>Viridiplantae</taxon>
        <taxon>Streptophyta</taxon>
        <taxon>Embryophyta</taxon>
        <taxon>Tracheophyta</taxon>
        <taxon>Spermatophyta</taxon>
        <taxon>Magnoliopsida</taxon>
        <taxon>Proteales</taxon>
        <taxon>Proteaceae</taxon>
        <taxon>Protea</taxon>
    </lineage>
</organism>
<gene>
    <name evidence="1" type="ORF">NE237_026831</name>
</gene>
<evidence type="ECO:0000313" key="1">
    <source>
        <dbReference type="EMBL" id="KAJ4949999.1"/>
    </source>
</evidence>
<dbReference type="OrthoDB" id="737041at2759"/>
<reference evidence="1" key="1">
    <citation type="journal article" date="2023" name="Plant J.">
        <title>The genome of the king protea, Protea cynaroides.</title>
        <authorList>
            <person name="Chang J."/>
            <person name="Duong T.A."/>
            <person name="Schoeman C."/>
            <person name="Ma X."/>
            <person name="Roodt D."/>
            <person name="Barker N."/>
            <person name="Li Z."/>
            <person name="Van de Peer Y."/>
            <person name="Mizrachi E."/>
        </authorList>
    </citation>
    <scope>NUCLEOTIDE SEQUENCE</scope>
    <source>
        <tissue evidence="1">Young leaves</tissue>
    </source>
</reference>
<comment type="caution">
    <text evidence="1">The sequence shown here is derived from an EMBL/GenBank/DDBJ whole genome shotgun (WGS) entry which is preliminary data.</text>
</comment>
<sequence>MKRSFGGGEMGGGGMLRNAFRSGVGGVQDALSRSITTTNNKSTSHIFSLSASSSGSASSPLNLPASVTSTTVSNWASCDSPYLCDGDEWEWETVDRDEHDRANLIFDNYVFGAVPSQNEVADAVSSLKQIVAPALYSQFHEDGTSSLDKDVPDRIVDPARLELAWIEPNLHLHNPRLSQYHQHGRVYDAFHLLQTEPSIQRMVVSLSSDKAVWEAVLNNDVVKELKESFCIAEDASSQSSDESPDTAATILKWILDNTKAKVRELIERLTKLVNEVFQPPEENEAATTSLFEDRVRTSLTLSIVVLLIVVVTRAHRV</sequence>
<proteinExistence type="predicted"/>
<dbReference type="EMBL" id="JAMYWD010000012">
    <property type="protein sequence ID" value="KAJ4949999.1"/>
    <property type="molecule type" value="Genomic_DNA"/>
</dbReference>
<keyword evidence="2" id="KW-1185">Reference proteome</keyword>
<dbReference type="PANTHER" id="PTHR33625:SF3">
    <property type="entry name" value="OS04G0550700 PROTEIN"/>
    <property type="match status" value="1"/>
</dbReference>
<dbReference type="Proteomes" id="UP001141806">
    <property type="component" value="Unassembled WGS sequence"/>
</dbReference>
<name>A0A9Q0JRD0_9MAGN</name>
<evidence type="ECO:0000313" key="2">
    <source>
        <dbReference type="Proteomes" id="UP001141806"/>
    </source>
</evidence>
<accession>A0A9Q0JRD0</accession>
<dbReference type="PANTHER" id="PTHR33625">
    <property type="entry name" value="OS08G0179900 PROTEIN"/>
    <property type="match status" value="1"/>
</dbReference>